<reference evidence="12 13" key="1">
    <citation type="submission" date="2018-07" db="EMBL/GenBank/DDBJ databases">
        <title>Arthrobacter sp. nov., isolated from raw cow's milk with high bacterial count.</title>
        <authorList>
            <person name="Hahne J."/>
            <person name="Isele D."/>
            <person name="Lipski A."/>
        </authorList>
    </citation>
    <scope>NUCLEOTIDE SEQUENCE [LARGE SCALE GENOMIC DNA]</scope>
    <source>
        <strain evidence="12 13">JZ R-35</strain>
    </source>
</reference>
<evidence type="ECO:0000256" key="2">
    <source>
        <dbReference type="ARBA" id="ARBA00008583"/>
    </source>
</evidence>
<comment type="caution">
    <text evidence="12">The sequence shown here is derived from an EMBL/GenBank/DDBJ whole genome shotgun (WGS) entry which is preliminary data.</text>
</comment>
<evidence type="ECO:0000256" key="4">
    <source>
        <dbReference type="ARBA" id="ARBA00022475"/>
    </source>
</evidence>
<dbReference type="Gene3D" id="1.20.1740.10">
    <property type="entry name" value="Amino acid/polyamine transporter I"/>
    <property type="match status" value="1"/>
</dbReference>
<keyword evidence="7" id="KW-0029">Amino-acid transport</keyword>
<dbReference type="GO" id="GO:0006865">
    <property type="term" value="P:amino acid transport"/>
    <property type="evidence" value="ECO:0007669"/>
    <property type="project" value="UniProtKB-KW"/>
</dbReference>
<comment type="subcellular location">
    <subcellularLocation>
        <location evidence="1">Cell inner membrane</location>
        <topology evidence="1">Multi-pass membrane protein</topology>
    </subcellularLocation>
</comment>
<feature type="transmembrane region" description="Helical" evidence="10">
    <location>
        <begin position="132"/>
        <end position="150"/>
    </location>
</feature>
<dbReference type="PIRSF" id="PIRSF006060">
    <property type="entry name" value="AA_transporter"/>
    <property type="match status" value="1"/>
</dbReference>
<dbReference type="InterPro" id="IPR004841">
    <property type="entry name" value="AA-permease/SLC12A_dom"/>
</dbReference>
<keyword evidence="6 10" id="KW-0812">Transmembrane</keyword>
<dbReference type="InterPro" id="IPR004840">
    <property type="entry name" value="Amino_acid_permease_CS"/>
</dbReference>
<feature type="transmembrane region" description="Helical" evidence="10">
    <location>
        <begin position="341"/>
        <end position="360"/>
    </location>
</feature>
<feature type="domain" description="Amino acid permease/ SLC12A" evidence="11">
    <location>
        <begin position="23"/>
        <end position="461"/>
    </location>
</feature>
<evidence type="ECO:0000313" key="13">
    <source>
        <dbReference type="Proteomes" id="UP000265419"/>
    </source>
</evidence>
<accession>A0A399J6R1</accession>
<feature type="transmembrane region" description="Helical" evidence="10">
    <location>
        <begin position="248"/>
        <end position="267"/>
    </location>
</feature>
<sequence length="476" mass="50033">MPEVSTPQTPPAARLQRGLTLRHIQFMALGSAIGTGLFYGSSSAIQAAGPLVLVAYVVAGAAVFLVMRALGEMAVRRPVPGSFSEYAGRYLGPFPGFVKGWTYVFEMVVVAIADVTAFSIYLGLWFPNAPRWIWVCVVILIIGGINLRHVKVFGEAEFWLSLIKVAAIVAMIVGGIALLIFGTSIEGAATPGLHNLWEHDGFAPNGVLGLLAALSVVVFSFGGVETIGITAGEAEDPERAVPKAVNTVPVRILLFYVLALGVIMMLVPWNTITGDASPFVQIFSALGLPGAAHVLNAVVITAAISAINADTYGAGRMLFSLAEQGQAPAVLGRTTRSGVPWPAVLIMLGALAIGVVLNAVVPEDAFAVVASLATFATVWVWLMILLAHLAMRRQMRREGVPADRFPVPLGAAGQWFAVAFIVLVIVLLAVFPDTRVALVVGVIWLLLLGVVWLAGARTRAAAVAASSAVEATGARD</sequence>
<keyword evidence="9 10" id="KW-0472">Membrane</keyword>
<evidence type="ECO:0000256" key="6">
    <source>
        <dbReference type="ARBA" id="ARBA00022692"/>
    </source>
</evidence>
<name>A0A399J6R1_9MICC</name>
<feature type="transmembrane region" description="Helical" evidence="10">
    <location>
        <begin position="162"/>
        <end position="182"/>
    </location>
</feature>
<keyword evidence="13" id="KW-1185">Reference proteome</keyword>
<dbReference type="PANTHER" id="PTHR43495">
    <property type="entry name" value="GABA PERMEASE"/>
    <property type="match status" value="1"/>
</dbReference>
<proteinExistence type="inferred from homology"/>
<dbReference type="GO" id="GO:0005886">
    <property type="term" value="C:plasma membrane"/>
    <property type="evidence" value="ECO:0007669"/>
    <property type="project" value="UniProtKB-SubCell"/>
</dbReference>
<feature type="transmembrane region" description="Helical" evidence="10">
    <location>
        <begin position="202"/>
        <end position="227"/>
    </location>
</feature>
<evidence type="ECO:0000313" key="12">
    <source>
        <dbReference type="EMBL" id="RII41165.1"/>
    </source>
</evidence>
<feature type="transmembrane region" description="Helical" evidence="10">
    <location>
        <begin position="103"/>
        <end position="126"/>
    </location>
</feature>
<dbReference type="Proteomes" id="UP000265419">
    <property type="component" value="Unassembled WGS sequence"/>
</dbReference>
<protein>
    <submittedName>
        <fullName evidence="12">Amino acid permease</fullName>
    </submittedName>
</protein>
<keyword evidence="4" id="KW-1003">Cell membrane</keyword>
<dbReference type="PANTHER" id="PTHR43495:SF4">
    <property type="entry name" value="AROMATIC AMINO ACID TRANSPORT PROTEIN AROP"/>
    <property type="match status" value="1"/>
</dbReference>
<evidence type="ECO:0000256" key="5">
    <source>
        <dbReference type="ARBA" id="ARBA00022519"/>
    </source>
</evidence>
<evidence type="ECO:0000256" key="8">
    <source>
        <dbReference type="ARBA" id="ARBA00022989"/>
    </source>
</evidence>
<keyword evidence="5" id="KW-0997">Cell inner membrane</keyword>
<evidence type="ECO:0000256" key="1">
    <source>
        <dbReference type="ARBA" id="ARBA00004429"/>
    </source>
</evidence>
<comment type="similarity">
    <text evidence="2">Belongs to the amino acid-polyamine-organocation (APC) superfamily. Amino acid transporter (AAT) (TC 2.A.3.1) family.</text>
</comment>
<dbReference type="RefSeq" id="WP_119425778.1">
    <property type="nucleotide sequence ID" value="NZ_QQXK01000035.1"/>
</dbReference>
<dbReference type="GO" id="GO:0055085">
    <property type="term" value="P:transmembrane transport"/>
    <property type="evidence" value="ECO:0007669"/>
    <property type="project" value="InterPro"/>
</dbReference>
<evidence type="ECO:0000256" key="7">
    <source>
        <dbReference type="ARBA" id="ARBA00022970"/>
    </source>
</evidence>
<feature type="transmembrane region" description="Helical" evidence="10">
    <location>
        <begin position="366"/>
        <end position="386"/>
    </location>
</feature>
<evidence type="ECO:0000256" key="10">
    <source>
        <dbReference type="SAM" id="Phobius"/>
    </source>
</evidence>
<feature type="transmembrane region" description="Helical" evidence="10">
    <location>
        <begin position="279"/>
        <end position="307"/>
    </location>
</feature>
<dbReference type="AlphaFoldDB" id="A0A399J6R1"/>
<feature type="transmembrane region" description="Helical" evidence="10">
    <location>
        <begin position="24"/>
        <end position="41"/>
    </location>
</feature>
<keyword evidence="8 10" id="KW-1133">Transmembrane helix</keyword>
<feature type="transmembrane region" description="Helical" evidence="10">
    <location>
        <begin position="47"/>
        <end position="67"/>
    </location>
</feature>
<gene>
    <name evidence="12" type="ORF">DWB68_14220</name>
</gene>
<evidence type="ECO:0000256" key="3">
    <source>
        <dbReference type="ARBA" id="ARBA00022448"/>
    </source>
</evidence>
<evidence type="ECO:0000259" key="11">
    <source>
        <dbReference type="Pfam" id="PF00324"/>
    </source>
</evidence>
<dbReference type="EMBL" id="QQXK01000035">
    <property type="protein sequence ID" value="RII41165.1"/>
    <property type="molecule type" value="Genomic_DNA"/>
</dbReference>
<evidence type="ECO:0000256" key="9">
    <source>
        <dbReference type="ARBA" id="ARBA00023136"/>
    </source>
</evidence>
<dbReference type="FunFam" id="1.20.1740.10:FF:000001">
    <property type="entry name" value="Amino acid permease"/>
    <property type="match status" value="1"/>
</dbReference>
<feature type="transmembrane region" description="Helical" evidence="10">
    <location>
        <begin position="436"/>
        <end position="454"/>
    </location>
</feature>
<organism evidence="12 13">
    <name type="scientific">Galactobacter valiniphilus</name>
    <dbReference type="NCBI Taxonomy" id="2676122"/>
    <lineage>
        <taxon>Bacteria</taxon>
        <taxon>Bacillati</taxon>
        <taxon>Actinomycetota</taxon>
        <taxon>Actinomycetes</taxon>
        <taxon>Micrococcales</taxon>
        <taxon>Micrococcaceae</taxon>
        <taxon>Galactobacter</taxon>
    </lineage>
</organism>
<dbReference type="PROSITE" id="PS00218">
    <property type="entry name" value="AMINO_ACID_PERMEASE_1"/>
    <property type="match status" value="1"/>
</dbReference>
<keyword evidence="3" id="KW-0813">Transport</keyword>
<feature type="transmembrane region" description="Helical" evidence="10">
    <location>
        <begin position="407"/>
        <end position="430"/>
    </location>
</feature>
<dbReference type="Pfam" id="PF00324">
    <property type="entry name" value="AA_permease"/>
    <property type="match status" value="1"/>
</dbReference>